<reference evidence="2 3" key="2">
    <citation type="submission" date="2018-06" db="EMBL/GenBank/DDBJ databases">
        <title>Marinobactersediminissp. nov, a moderately halophilic bacterium isolated from marine solar saltern.</title>
        <authorList>
            <person name="Zhang Y."/>
        </authorList>
    </citation>
    <scope>NUCLEOTIDE SEQUENCE [LARGE SCALE GENOMIC DNA]</scope>
    <source>
        <strain evidence="2 3">F01</strain>
    </source>
</reference>
<organism evidence="2 3">
    <name type="scientific">Marinobacter vulgaris</name>
    <dbReference type="NCBI Taxonomy" id="1928331"/>
    <lineage>
        <taxon>Bacteria</taxon>
        <taxon>Pseudomonadati</taxon>
        <taxon>Pseudomonadota</taxon>
        <taxon>Gammaproteobacteria</taxon>
        <taxon>Pseudomonadales</taxon>
        <taxon>Marinobacteraceae</taxon>
        <taxon>Marinobacter</taxon>
    </lineage>
</organism>
<sequence>MVFLNLQIKGIIQMTARTGKFLATVLLGLTISTSSLAAEPVTPELTDKLSQLLQQEMRAVQGGMTSIHSAMVMGQHEAVAENAQQIHDSFILQQELTEEDRKDLMSAVPKGFIKLDKEFHKLAASLAEAGRNEDTKEQHRLFSKMTGNCIQCHSKYVSDRFPDVKSVKD</sequence>
<proteinExistence type="predicted"/>
<dbReference type="SUPFAM" id="SSF47175">
    <property type="entry name" value="Cytochromes"/>
    <property type="match status" value="1"/>
</dbReference>
<reference evidence="3" key="1">
    <citation type="submission" date="2018-05" db="EMBL/GenBank/DDBJ databases">
        <authorList>
            <person name="Lu D."/>
        </authorList>
    </citation>
    <scope>NUCLEOTIDE SEQUENCE [LARGE SCALE GENOMIC DNA]</scope>
    <source>
        <strain evidence="3">F01</strain>
    </source>
</reference>
<name>A0A2V4A419_9GAMM</name>
<feature type="chain" id="PRO_5015896573" description="Cytochrome C" evidence="1">
    <location>
        <begin position="38"/>
        <end position="169"/>
    </location>
</feature>
<feature type="signal peptide" evidence="1">
    <location>
        <begin position="1"/>
        <end position="37"/>
    </location>
</feature>
<dbReference type="GO" id="GO:0022900">
    <property type="term" value="P:electron transport chain"/>
    <property type="evidence" value="ECO:0007669"/>
    <property type="project" value="InterPro"/>
</dbReference>
<protein>
    <recommendedName>
        <fullName evidence="4">Cytochrome C</fullName>
    </recommendedName>
</protein>
<dbReference type="Gene3D" id="1.20.120.10">
    <property type="entry name" value="Cytochrome c/b562"/>
    <property type="match status" value="1"/>
</dbReference>
<dbReference type="GO" id="GO:0005506">
    <property type="term" value="F:iron ion binding"/>
    <property type="evidence" value="ECO:0007669"/>
    <property type="project" value="InterPro"/>
</dbReference>
<dbReference type="OrthoDB" id="7855645at2"/>
<evidence type="ECO:0000313" key="3">
    <source>
        <dbReference type="Proteomes" id="UP000253987"/>
    </source>
</evidence>
<keyword evidence="1" id="KW-0732">Signal</keyword>
<dbReference type="EMBL" id="QFWX01000001">
    <property type="protein sequence ID" value="PXX93730.1"/>
    <property type="molecule type" value="Genomic_DNA"/>
</dbReference>
<keyword evidence="3" id="KW-1185">Reference proteome</keyword>
<dbReference type="GO" id="GO:0009055">
    <property type="term" value="F:electron transfer activity"/>
    <property type="evidence" value="ECO:0007669"/>
    <property type="project" value="InterPro"/>
</dbReference>
<evidence type="ECO:0008006" key="4">
    <source>
        <dbReference type="Google" id="ProtNLM"/>
    </source>
</evidence>
<dbReference type="InterPro" id="IPR002321">
    <property type="entry name" value="Cyt_c_II"/>
</dbReference>
<evidence type="ECO:0000256" key="1">
    <source>
        <dbReference type="SAM" id="SignalP"/>
    </source>
</evidence>
<dbReference type="AlphaFoldDB" id="A0A2V4A419"/>
<dbReference type="Proteomes" id="UP000253987">
    <property type="component" value="Unassembled WGS sequence"/>
</dbReference>
<evidence type="ECO:0000313" key="2">
    <source>
        <dbReference type="EMBL" id="PXX93730.1"/>
    </source>
</evidence>
<dbReference type="InterPro" id="IPR010980">
    <property type="entry name" value="Cyt_c/b562"/>
</dbReference>
<dbReference type="Pfam" id="PF01322">
    <property type="entry name" value="Cytochrom_C_2"/>
    <property type="match status" value="1"/>
</dbReference>
<dbReference type="GO" id="GO:0020037">
    <property type="term" value="F:heme binding"/>
    <property type="evidence" value="ECO:0007669"/>
    <property type="project" value="InterPro"/>
</dbReference>
<comment type="caution">
    <text evidence="2">The sequence shown here is derived from an EMBL/GenBank/DDBJ whole genome shotgun (WGS) entry which is preliminary data.</text>
</comment>
<accession>A0A2V4A419</accession>
<gene>
    <name evidence="2" type="ORF">DIT71_02720</name>
</gene>